<evidence type="ECO:0000256" key="1">
    <source>
        <dbReference type="SAM" id="Phobius"/>
    </source>
</evidence>
<keyword evidence="1" id="KW-0472">Membrane</keyword>
<gene>
    <name evidence="2" type="ORF">OHAE_921</name>
</gene>
<keyword evidence="1" id="KW-1133">Transmembrane helix</keyword>
<accession>A0A2P9HLS2</accession>
<dbReference type="AlphaFoldDB" id="A0A2P9HLS2"/>
<dbReference type="RefSeq" id="WP_109368768.1">
    <property type="nucleotide sequence ID" value="NZ_OOFM01000005.1"/>
</dbReference>
<sequence length="124" mass="13485">MSILSNIRLILGLLLAAILIVGWIYISHLKSKLAESDAQLTLANAQLKLTVDVANSNAEAVKMADAEHKRTLALLNEVQTSLNETSLLNRELDREIASTTPENDGPVAPVLENLRKRKFAGGVQ</sequence>
<organism evidence="2 3">
    <name type="scientific">Ochrobactrum soli</name>
    <dbReference type="NCBI Taxonomy" id="2448455"/>
    <lineage>
        <taxon>Bacteria</taxon>
        <taxon>Pseudomonadati</taxon>
        <taxon>Pseudomonadota</taxon>
        <taxon>Alphaproteobacteria</taxon>
        <taxon>Hyphomicrobiales</taxon>
        <taxon>Brucellaceae</taxon>
        <taxon>Brucella/Ochrobactrum group</taxon>
        <taxon>Ochrobactrum</taxon>
    </lineage>
</organism>
<proteinExistence type="predicted"/>
<dbReference type="Proteomes" id="UP000246073">
    <property type="component" value="Unassembled WGS sequence"/>
</dbReference>
<feature type="transmembrane region" description="Helical" evidence="1">
    <location>
        <begin position="6"/>
        <end position="26"/>
    </location>
</feature>
<reference evidence="3" key="1">
    <citation type="submission" date="2017-12" db="EMBL/GenBank/DDBJ databases">
        <authorList>
            <person name="Diaz M."/>
        </authorList>
    </citation>
    <scope>NUCLEOTIDE SEQUENCE [LARGE SCALE GENOMIC DNA]</scope>
    <source>
        <strain evidence="3">FI11154</strain>
    </source>
</reference>
<name>A0A2P9HLS2_9HYPH</name>
<keyword evidence="1" id="KW-0812">Transmembrane</keyword>
<evidence type="ECO:0000313" key="3">
    <source>
        <dbReference type="Proteomes" id="UP000246073"/>
    </source>
</evidence>
<evidence type="ECO:0000313" key="2">
    <source>
        <dbReference type="EMBL" id="SPL65054.1"/>
    </source>
</evidence>
<dbReference type="EMBL" id="OOFM01000005">
    <property type="protein sequence ID" value="SPL65054.1"/>
    <property type="molecule type" value="Genomic_DNA"/>
</dbReference>
<protein>
    <submittedName>
        <fullName evidence="2">Uncharacterized protein</fullName>
    </submittedName>
</protein>